<keyword evidence="7 10" id="KW-1133">Transmembrane helix</keyword>
<comment type="similarity">
    <text evidence="3 10">Belongs to the glycosyltransferase 39 family.</text>
</comment>
<evidence type="ECO:0000256" key="9">
    <source>
        <dbReference type="ARBA" id="ARBA00093617"/>
    </source>
</evidence>
<gene>
    <name evidence="14" type="ORF">WDZ17_16435</name>
</gene>
<evidence type="ECO:0000259" key="12">
    <source>
        <dbReference type="Pfam" id="PF02366"/>
    </source>
</evidence>
<evidence type="ECO:0000256" key="6">
    <source>
        <dbReference type="ARBA" id="ARBA00022692"/>
    </source>
</evidence>
<dbReference type="Pfam" id="PF16192">
    <property type="entry name" value="PMT_4TMC"/>
    <property type="match status" value="1"/>
</dbReference>
<keyword evidence="15" id="KW-1185">Reference proteome</keyword>
<accession>A0ABU8RP94</accession>
<feature type="transmembrane region" description="Helical" evidence="10">
    <location>
        <begin position="194"/>
        <end position="210"/>
    </location>
</feature>
<evidence type="ECO:0000256" key="10">
    <source>
        <dbReference type="RuleBase" id="RU367007"/>
    </source>
</evidence>
<dbReference type="Proteomes" id="UP001387100">
    <property type="component" value="Unassembled WGS sequence"/>
</dbReference>
<feature type="transmembrane region" description="Helical" evidence="10">
    <location>
        <begin position="491"/>
        <end position="514"/>
    </location>
</feature>
<evidence type="ECO:0000256" key="4">
    <source>
        <dbReference type="ARBA" id="ARBA00022676"/>
    </source>
</evidence>
<comment type="caution">
    <text evidence="14">The sequence shown here is derived from an EMBL/GenBank/DDBJ whole genome shotgun (WGS) entry which is preliminary data.</text>
</comment>
<dbReference type="EC" id="2.4.1.-" evidence="10"/>
<comment type="subcellular location">
    <subcellularLocation>
        <location evidence="10">Cell membrane</location>
    </subcellularLocation>
    <subcellularLocation>
        <location evidence="1">Endomembrane system</location>
        <topology evidence="1">Multi-pass membrane protein</topology>
    </subcellularLocation>
</comment>
<feature type="compositionally biased region" description="Low complexity" evidence="11">
    <location>
        <begin position="1"/>
        <end position="34"/>
    </location>
</feature>
<evidence type="ECO:0000256" key="3">
    <source>
        <dbReference type="ARBA" id="ARBA00007222"/>
    </source>
</evidence>
<name>A0ABU8RP94_9ACTN</name>
<protein>
    <recommendedName>
        <fullName evidence="9 10">Polyprenol-phosphate-mannose--protein mannosyltransferase</fullName>
        <ecNumber evidence="10">2.4.1.-</ecNumber>
    </recommendedName>
</protein>
<organism evidence="14 15">
    <name type="scientific">Pseudokineococcus basanitobsidens</name>
    <dbReference type="NCBI Taxonomy" id="1926649"/>
    <lineage>
        <taxon>Bacteria</taxon>
        <taxon>Bacillati</taxon>
        <taxon>Actinomycetota</taxon>
        <taxon>Actinomycetes</taxon>
        <taxon>Kineosporiales</taxon>
        <taxon>Kineosporiaceae</taxon>
        <taxon>Pseudokineococcus</taxon>
    </lineage>
</organism>
<feature type="transmembrane region" description="Helical" evidence="10">
    <location>
        <begin position="469"/>
        <end position="485"/>
    </location>
</feature>
<evidence type="ECO:0000256" key="8">
    <source>
        <dbReference type="ARBA" id="ARBA00023136"/>
    </source>
</evidence>
<feature type="region of interest" description="Disordered" evidence="11">
    <location>
        <begin position="1"/>
        <end position="62"/>
    </location>
</feature>
<feature type="transmembrane region" description="Helical" evidence="10">
    <location>
        <begin position="444"/>
        <end position="462"/>
    </location>
</feature>
<evidence type="ECO:0000256" key="7">
    <source>
        <dbReference type="ARBA" id="ARBA00022989"/>
    </source>
</evidence>
<feature type="transmembrane region" description="Helical" evidence="10">
    <location>
        <begin position="332"/>
        <end position="353"/>
    </location>
</feature>
<dbReference type="RefSeq" id="WP_339576262.1">
    <property type="nucleotide sequence ID" value="NZ_JBBIAA010000037.1"/>
</dbReference>
<proteinExistence type="inferred from homology"/>
<feature type="transmembrane region" description="Helical" evidence="10">
    <location>
        <begin position="526"/>
        <end position="549"/>
    </location>
</feature>
<dbReference type="PANTHER" id="PTHR10050:SF46">
    <property type="entry name" value="PROTEIN O-MANNOSYL-TRANSFERASE 2"/>
    <property type="match status" value="1"/>
</dbReference>
<evidence type="ECO:0000313" key="14">
    <source>
        <dbReference type="EMBL" id="MEJ5946884.1"/>
    </source>
</evidence>
<comment type="pathway">
    <text evidence="2 10">Protein modification; protein glycosylation.</text>
</comment>
<dbReference type="InterPro" id="IPR032421">
    <property type="entry name" value="PMT_4TMC"/>
</dbReference>
<keyword evidence="4 10" id="KW-0328">Glycosyltransferase</keyword>
<feature type="domain" description="Protein O-mannosyl-transferase C-terminal four TM" evidence="13">
    <location>
        <begin position="378"/>
        <end position="568"/>
    </location>
</feature>
<keyword evidence="6 10" id="KW-0812">Transmembrane</keyword>
<keyword evidence="5 10" id="KW-0808">Transferase</keyword>
<evidence type="ECO:0000313" key="15">
    <source>
        <dbReference type="Proteomes" id="UP001387100"/>
    </source>
</evidence>
<dbReference type="Pfam" id="PF02366">
    <property type="entry name" value="PMT"/>
    <property type="match status" value="1"/>
</dbReference>
<reference evidence="14 15" key="1">
    <citation type="journal article" date="2017" name="Int. J. Syst. Evol. Microbiol.">
        <title>Pseudokineococcus basanitobsidens sp. nov., isolated from volcanic rock.</title>
        <authorList>
            <person name="Lee D.W."/>
            <person name="Park M.Y."/>
            <person name="Kim J.J."/>
            <person name="Kim B.S."/>
        </authorList>
    </citation>
    <scope>NUCLEOTIDE SEQUENCE [LARGE SCALE GENOMIC DNA]</scope>
    <source>
        <strain evidence="14 15">DSM 103726</strain>
    </source>
</reference>
<dbReference type="EMBL" id="JBBIAA010000037">
    <property type="protein sequence ID" value="MEJ5946884.1"/>
    <property type="molecule type" value="Genomic_DNA"/>
</dbReference>
<evidence type="ECO:0000259" key="13">
    <source>
        <dbReference type="Pfam" id="PF16192"/>
    </source>
</evidence>
<evidence type="ECO:0000256" key="2">
    <source>
        <dbReference type="ARBA" id="ARBA00004922"/>
    </source>
</evidence>
<feature type="domain" description="ArnT-like N-terminal" evidence="12">
    <location>
        <begin position="83"/>
        <end position="237"/>
    </location>
</feature>
<evidence type="ECO:0000256" key="11">
    <source>
        <dbReference type="SAM" id="MobiDB-lite"/>
    </source>
</evidence>
<dbReference type="PANTHER" id="PTHR10050">
    <property type="entry name" value="DOLICHYL-PHOSPHATE-MANNOSE--PROTEIN MANNOSYLTRANSFERASE"/>
    <property type="match status" value="1"/>
</dbReference>
<keyword evidence="10" id="KW-1003">Cell membrane</keyword>
<sequence>MRTAAPTTAPGTTAPPCGSSSSAARPAGSPARADAGADGRTDDGARDDGTRDDGTGDDGTALRERLVGRLPADGLRGWLGPLLVTALAGVVRLWELGRPHQLVFDETYYVKQAYSLLLSGYERAWPEGADAAFAAGDPAPLDRAEFPVHPPAGKWVLALGQLLLGQDSSAGWRLGAAVAGTLSVLMVARIARRLLSSTLLGTVAGLLLAVDGQHLVHSRTGLLDVFVMFWVLAAVGALLLDRDASRTRLARVVTTRGPTGARLGGLGPWLLARPWRLVAAVCLGLAIGTKWSGLYAFAVLGLMTVLWDAGARRAAGVRHWFAGGVLKDGVPAAVGMLLAALGTYLATWAGWFATSGGHLRQYAADRPDYLPGVPDALASLWRYHVDMYAFHVGLSSSHPYQSSPESWLVQSRPTSFFYEAPTEGAAGCTVEACSRAITALGNPVVWWGGSLALVVLLGVWALRRDWRAGAVLAPLAGLYLPWFLYPDRTIYTFYTVAFVPYVVLALTMVLGMVLGRPGSSPRRRRWGAAVAGTVVVAAVLAAAFFWPVWTAETIPTDHWRWRMWFPSWI</sequence>
<dbReference type="InterPro" id="IPR027005">
    <property type="entry name" value="PMT-like"/>
</dbReference>
<comment type="function">
    <text evidence="10">Protein O-mannosyltransferase that catalyzes the transfer of a single mannose residue from a polyprenol phospho-mannosyl lipidic donor to the hydroxyl group of selected serine and threonine residues in acceptor proteins.</text>
</comment>
<feature type="compositionally biased region" description="Basic and acidic residues" evidence="11">
    <location>
        <begin position="35"/>
        <end position="62"/>
    </location>
</feature>
<feature type="transmembrane region" description="Helical" evidence="10">
    <location>
        <begin position="222"/>
        <end position="240"/>
    </location>
</feature>
<evidence type="ECO:0000256" key="5">
    <source>
        <dbReference type="ARBA" id="ARBA00022679"/>
    </source>
</evidence>
<keyword evidence="8 10" id="KW-0472">Membrane</keyword>
<evidence type="ECO:0000256" key="1">
    <source>
        <dbReference type="ARBA" id="ARBA00004127"/>
    </source>
</evidence>
<dbReference type="InterPro" id="IPR003342">
    <property type="entry name" value="ArnT-like_N"/>
</dbReference>